<sequence length="147" mass="15312">MGVRRTVGVGVVGALMVGSFVSVGSSAGAVESSSGPRGEEGSGPGAIFVGAVGAARAEGRVHRSVQRARWCDGTVVVSLLTVREGPGLAYRKVGSGLQRGKRVSTDWGGIVRKDGYLWAPLRGGNWIADYKLGDGNGKWYVKYASCR</sequence>
<name>A0A495QPW0_9ACTN</name>
<protein>
    <submittedName>
        <fullName evidence="1">Uncharacterized protein</fullName>
    </submittedName>
</protein>
<proteinExistence type="predicted"/>
<reference evidence="1 2" key="1">
    <citation type="submission" date="2018-10" db="EMBL/GenBank/DDBJ databases">
        <title>Genomic Encyclopedia of Archaeal and Bacterial Type Strains, Phase II (KMG-II): from individual species to whole genera.</title>
        <authorList>
            <person name="Goeker M."/>
        </authorList>
    </citation>
    <scope>NUCLEOTIDE SEQUENCE [LARGE SCALE GENOMIC DNA]</scope>
    <source>
        <strain evidence="1 2">DSM 43383</strain>
    </source>
</reference>
<keyword evidence="2" id="KW-1185">Reference proteome</keyword>
<evidence type="ECO:0000313" key="1">
    <source>
        <dbReference type="EMBL" id="RKS74959.1"/>
    </source>
</evidence>
<accession>A0A495QPW0</accession>
<dbReference type="EMBL" id="RBWU01000003">
    <property type="protein sequence ID" value="RKS74959.1"/>
    <property type="molecule type" value="Genomic_DNA"/>
</dbReference>
<dbReference type="AlphaFoldDB" id="A0A495QPW0"/>
<gene>
    <name evidence="1" type="ORF">BZB76_3484</name>
</gene>
<organism evidence="1 2">
    <name type="scientific">Actinomadura pelletieri DSM 43383</name>
    <dbReference type="NCBI Taxonomy" id="1120940"/>
    <lineage>
        <taxon>Bacteria</taxon>
        <taxon>Bacillati</taxon>
        <taxon>Actinomycetota</taxon>
        <taxon>Actinomycetes</taxon>
        <taxon>Streptosporangiales</taxon>
        <taxon>Thermomonosporaceae</taxon>
        <taxon>Actinomadura</taxon>
    </lineage>
</organism>
<comment type="caution">
    <text evidence="1">The sequence shown here is derived from an EMBL/GenBank/DDBJ whole genome shotgun (WGS) entry which is preliminary data.</text>
</comment>
<dbReference type="Proteomes" id="UP000274601">
    <property type="component" value="Unassembled WGS sequence"/>
</dbReference>
<evidence type="ECO:0000313" key="2">
    <source>
        <dbReference type="Proteomes" id="UP000274601"/>
    </source>
</evidence>